<dbReference type="OrthoDB" id="5594999at2759"/>
<dbReference type="PROSITE" id="PS50294">
    <property type="entry name" value="WD_REPEATS_REGION"/>
    <property type="match status" value="1"/>
</dbReference>
<dbReference type="SMART" id="SM00320">
    <property type="entry name" value="WD40"/>
    <property type="match status" value="7"/>
</dbReference>
<feature type="compositionally biased region" description="Basic and acidic residues" evidence="8">
    <location>
        <begin position="673"/>
        <end position="690"/>
    </location>
</feature>
<dbReference type="SUPFAM" id="SSF51004">
    <property type="entry name" value="C-terminal (heme d1) domain of cytochrome cd1-nitrite reductase"/>
    <property type="match status" value="1"/>
</dbReference>
<dbReference type="GO" id="GO:0030488">
    <property type="term" value="P:tRNA methylation"/>
    <property type="evidence" value="ECO:0007669"/>
    <property type="project" value="TreeGrafter"/>
</dbReference>
<dbReference type="InterPro" id="IPR036322">
    <property type="entry name" value="WD40_repeat_dom_sf"/>
</dbReference>
<protein>
    <submittedName>
        <fullName evidence="9">WD repeat-containing protein 6</fullName>
    </submittedName>
</protein>
<comment type="similarity">
    <text evidence="6">Belongs to the WD repeat WDR6 family.</text>
</comment>
<feature type="region of interest" description="Disordered" evidence="8">
    <location>
        <begin position="650"/>
        <end position="690"/>
    </location>
</feature>
<evidence type="ECO:0000256" key="7">
    <source>
        <dbReference type="PROSITE-ProRule" id="PRU00221"/>
    </source>
</evidence>
<dbReference type="PANTHER" id="PTHR14344">
    <property type="entry name" value="WD REPEAT PROTEIN"/>
    <property type="match status" value="1"/>
</dbReference>
<name>A0A9P6RK05_9FUNG</name>
<comment type="caution">
    <text evidence="9">The sequence shown here is derived from an EMBL/GenBank/DDBJ whole genome shotgun (WGS) entry which is preliminary data.</text>
</comment>
<keyword evidence="2" id="KW-0963">Cytoplasm</keyword>
<dbReference type="InterPro" id="IPR019775">
    <property type="entry name" value="WD40_repeat_CS"/>
</dbReference>
<evidence type="ECO:0000256" key="1">
    <source>
        <dbReference type="ARBA" id="ARBA00004496"/>
    </source>
</evidence>
<dbReference type="SUPFAM" id="SSF50978">
    <property type="entry name" value="WD40 repeat-like"/>
    <property type="match status" value="2"/>
</dbReference>
<feature type="compositionally biased region" description="Acidic residues" evidence="8">
    <location>
        <begin position="657"/>
        <end position="672"/>
    </location>
</feature>
<evidence type="ECO:0000256" key="5">
    <source>
        <dbReference type="ARBA" id="ARBA00022737"/>
    </source>
</evidence>
<keyword evidence="3 7" id="KW-0853">WD repeat</keyword>
<dbReference type="PROSITE" id="PS00678">
    <property type="entry name" value="WD_REPEATS_1"/>
    <property type="match status" value="1"/>
</dbReference>
<dbReference type="Gene3D" id="2.130.10.10">
    <property type="entry name" value="YVTN repeat-like/Quinoprotein amine dehydrogenase"/>
    <property type="match status" value="3"/>
</dbReference>
<proteinExistence type="inferred from homology"/>
<dbReference type="EMBL" id="JAAAIN010000092">
    <property type="protein sequence ID" value="KAG0320722.1"/>
    <property type="molecule type" value="Genomic_DNA"/>
</dbReference>
<dbReference type="Proteomes" id="UP000823405">
    <property type="component" value="Unassembled WGS sequence"/>
</dbReference>
<dbReference type="InterPro" id="IPR051973">
    <property type="entry name" value="tRNA_Anticodon_Mtase-Reg"/>
</dbReference>
<evidence type="ECO:0000313" key="10">
    <source>
        <dbReference type="Proteomes" id="UP000823405"/>
    </source>
</evidence>
<dbReference type="InterPro" id="IPR001680">
    <property type="entry name" value="WD40_rpt"/>
</dbReference>
<dbReference type="InterPro" id="IPR015943">
    <property type="entry name" value="WD40/YVTN_repeat-like_dom_sf"/>
</dbReference>
<gene>
    <name evidence="9" type="primary">WDR6</name>
    <name evidence="9" type="ORF">BGZ97_013000</name>
</gene>
<evidence type="ECO:0000256" key="2">
    <source>
        <dbReference type="ARBA" id="ARBA00022490"/>
    </source>
</evidence>
<dbReference type="Pfam" id="PF00400">
    <property type="entry name" value="WD40"/>
    <property type="match status" value="3"/>
</dbReference>
<dbReference type="InterPro" id="IPR011048">
    <property type="entry name" value="Haem_d1_sf"/>
</dbReference>
<reference evidence="9" key="1">
    <citation type="journal article" date="2020" name="Fungal Divers.">
        <title>Resolving the Mortierellaceae phylogeny through synthesis of multi-gene phylogenetics and phylogenomics.</title>
        <authorList>
            <person name="Vandepol N."/>
            <person name="Liber J."/>
            <person name="Desiro A."/>
            <person name="Na H."/>
            <person name="Kennedy M."/>
            <person name="Barry K."/>
            <person name="Grigoriev I.V."/>
            <person name="Miller A.N."/>
            <person name="O'Donnell K."/>
            <person name="Stajich J.E."/>
            <person name="Bonito G."/>
        </authorList>
    </citation>
    <scope>NUCLEOTIDE SEQUENCE</scope>
    <source>
        <strain evidence="9">NVP60</strain>
    </source>
</reference>
<dbReference type="GO" id="GO:0005737">
    <property type="term" value="C:cytoplasm"/>
    <property type="evidence" value="ECO:0007669"/>
    <property type="project" value="UniProtKB-SubCell"/>
</dbReference>
<keyword evidence="5" id="KW-0677">Repeat</keyword>
<feature type="repeat" description="WD" evidence="7">
    <location>
        <begin position="248"/>
        <end position="289"/>
    </location>
</feature>
<evidence type="ECO:0000256" key="8">
    <source>
        <dbReference type="SAM" id="MobiDB-lite"/>
    </source>
</evidence>
<dbReference type="PROSITE" id="PS50082">
    <property type="entry name" value="WD_REPEATS_2"/>
    <property type="match status" value="1"/>
</dbReference>
<evidence type="ECO:0000256" key="4">
    <source>
        <dbReference type="ARBA" id="ARBA00022694"/>
    </source>
</evidence>
<evidence type="ECO:0000256" key="3">
    <source>
        <dbReference type="ARBA" id="ARBA00022574"/>
    </source>
</evidence>
<dbReference type="PANTHER" id="PTHR14344:SF3">
    <property type="entry name" value="WD REPEAT-CONTAINING PROTEIN 6"/>
    <property type="match status" value="1"/>
</dbReference>
<accession>A0A9P6RK05</accession>
<comment type="subcellular location">
    <subcellularLocation>
        <location evidence="1">Cytoplasm</location>
    </subcellularLocation>
</comment>
<evidence type="ECO:0000313" key="9">
    <source>
        <dbReference type="EMBL" id="KAG0320722.1"/>
    </source>
</evidence>
<keyword evidence="4" id="KW-0819">tRNA processing</keyword>
<organism evidence="9 10">
    <name type="scientific">Linnemannia gamsii</name>
    <dbReference type="NCBI Taxonomy" id="64522"/>
    <lineage>
        <taxon>Eukaryota</taxon>
        <taxon>Fungi</taxon>
        <taxon>Fungi incertae sedis</taxon>
        <taxon>Mucoromycota</taxon>
        <taxon>Mortierellomycotina</taxon>
        <taxon>Mortierellomycetes</taxon>
        <taxon>Mortierellales</taxon>
        <taxon>Mortierellaceae</taxon>
        <taxon>Linnemannia</taxon>
    </lineage>
</organism>
<dbReference type="AlphaFoldDB" id="A0A9P6RK05"/>
<sequence length="1226" mass="135616">MDNVHRRAQPVHLTTPVTALAYHDNDILLSGQGPYLKATLISTAETLGCIHLGQDWKIHRIVIANVQRITDSIEARLFMVFGAKSLRVLRLCVDRSLGNNSPSARFQHLWNITHFKDWIVDAQWLWNKADLPGEHPTTRPSLRPPVTASPTHIAIGYAHNFVEVYKLPQDPFTNAMETSDKLRTDDDLSSLTIVYSVQSEEHCTLFCGRFHNNTLEDLWFASGTVFCHALLWKVYHEGGIEAPVVKSLIGHEGILFGIRWSDDGKAVCTVSDDRSIRIWDITHSTNITHTTHFGHTARVWDCQIVGPYLISISEDASCRVWRNPLLANAAETDDASDCLACWEGHEGKSAWGVAVSDHGVVATGGGDGGIHLWRLDSIVAGTTDAEQNTQDVDLPAILTYFPDATDNDKEFVRDFVITSQEQSVYSTNTGYILVRDDEKESWNTLFHSPILKNYSSLEASACGRVVVAGSLSGRLVIVSVTNEFEPLIAETLGGIKIQFVFVLNGADRDNFRIVVFRANCTVGVFNLTISTGTSVATCTHIGDLKLPNNNKAIHAAYFSPRYNLILLGSRDSTVLVYNLSQLNGDNDTSTPLDSIVDLKRCHGSETVSSILMVTEEGEGLDGKDRISVYSTGRDGSWTKYRFLGLPGGETIGSTSSADEDVDMGDSDDDGDDRSEIRGKSALQRRQESSLDERESGTTIVLQKIFRSKITRGWLEQVFIMDGELLLLGFFNKKLFVYNESKHFEIFSMHSGAANRRRWRFLTNNARLEHTRLMYHSGYKLRSFARQLTAGSELFKSAKLQNNFHGREVRQMRFLPDAQPLVGGAPAPIIFASGGEDCRLRMFQYIPYKTKNSCTALRPLCNLKPSVGSTLRCLEWSKTSDPHSYLLFTGGAVESMRAWQVGLSIPNSYQVEMIEDHAGNKIPEHTPLSLGCLELAQCPHASENMETRIMDLSVFKLDGHPGKHFVVAVYSDAAIRVWLFDEVVNSFVLAIDASHHAKCILQVSHLSLEGGGVLMFTAATDGKIAIWDITGALDRFLEVYNTDEIRITRAMSSSSSSVGRESKRARRDHVQTLGKPAAEVSVHMSGVNGLYVQDMGVDGIVAVSGGDDNALSVTRIKAVWDAKLRTVKVSSAKVVHRNAYAHGSAIQAVVMINKAEIVTTSQDQMLTVWELKPLEDGGADVQMIETQFIHVPDPSTMDTTVMGEDQRSLVAIAGIGVQFFDIKPVQE</sequence>
<keyword evidence="10" id="KW-1185">Reference proteome</keyword>
<evidence type="ECO:0000256" key="6">
    <source>
        <dbReference type="ARBA" id="ARBA00038255"/>
    </source>
</evidence>